<feature type="transmembrane region" description="Helical" evidence="10">
    <location>
        <begin position="107"/>
        <end position="127"/>
    </location>
</feature>
<evidence type="ECO:0000313" key="12">
    <source>
        <dbReference type="Proteomes" id="UP000054988"/>
    </source>
</evidence>
<evidence type="ECO:0000256" key="10">
    <source>
        <dbReference type="SAM" id="Phobius"/>
    </source>
</evidence>
<sequence>MSFCGVVLVSISDATQRPPNPALATRTLADRILQPGLGDVLALCSAVFYAIYTVLLKVRIGSESRIDMKLFFGFVGLFNIIGLWPIALILHWTGVEKFELPTTSKQVAALLVNMFITWSSDYLYVIAMLKTTPLVVTIGLSLTIPLAVVGDFFLSRPVKFQVIGGALLVLVSFVTIGLDDARLRQVEIEPASEQREDRSRGDVELDYIIGKQLSRNAGKQPVSRPGLASVAIAAMPKDRQSRKLHNSSVKLAKRQFAVPEGSTKVEHVEIGSFVQASANELLVRPSSSTKKMDKQYMKREALLHRLESTQSPYSKSHLRRMKRKAREQIANGLDDMQNAIASLDGGHETPSKTDHVRDESSVESERPSSKIKAKPGQIGEGKGATLPTQQRKRILQVTATFWVPLNLTIISPRQAERLRHPLILQNPQFSTNPFQTIRTHAQNTLVKHAPPAS</sequence>
<dbReference type="PANTHER" id="PTHR23051">
    <property type="entry name" value="SOLUTE CARRIER FAMILY 35, MEMBER F5"/>
    <property type="match status" value="1"/>
</dbReference>
<evidence type="ECO:0000256" key="9">
    <source>
        <dbReference type="SAM" id="MobiDB-lite"/>
    </source>
</evidence>
<accession>A0A0W0G2K9</accession>
<evidence type="ECO:0000313" key="11">
    <source>
        <dbReference type="EMBL" id="KTB42819.1"/>
    </source>
</evidence>
<keyword evidence="6 10" id="KW-1133">Transmembrane helix</keyword>
<protein>
    <recommendedName>
        <fullName evidence="4">Ribosome biogenesis protein SLX9</fullName>
    </recommendedName>
</protein>
<feature type="transmembrane region" description="Helical" evidence="10">
    <location>
        <begin position="160"/>
        <end position="178"/>
    </location>
</feature>
<dbReference type="Proteomes" id="UP000054988">
    <property type="component" value="Unassembled WGS sequence"/>
</dbReference>
<keyword evidence="8" id="KW-0539">Nucleus</keyword>
<reference evidence="11 12" key="1">
    <citation type="submission" date="2015-12" db="EMBL/GenBank/DDBJ databases">
        <title>Draft genome sequence of Moniliophthora roreri, the causal agent of frosty pod rot of cacao.</title>
        <authorList>
            <person name="Aime M.C."/>
            <person name="Diaz-Valderrama J.R."/>
            <person name="Kijpornyongpan T."/>
            <person name="Phillips-Mora W."/>
        </authorList>
    </citation>
    <scope>NUCLEOTIDE SEQUENCE [LARGE SCALE GENOMIC DNA]</scope>
    <source>
        <strain evidence="11 12">MCA 2952</strain>
    </source>
</reference>
<feature type="transmembrane region" description="Helical" evidence="10">
    <location>
        <begin position="134"/>
        <end position="154"/>
    </location>
</feature>
<evidence type="ECO:0000256" key="4">
    <source>
        <dbReference type="ARBA" id="ARBA00021321"/>
    </source>
</evidence>
<dbReference type="GO" id="GO:0000462">
    <property type="term" value="P:maturation of SSU-rRNA from tricistronic rRNA transcript (SSU-rRNA, 5.8S rRNA, LSU-rRNA)"/>
    <property type="evidence" value="ECO:0007669"/>
    <property type="project" value="InterPro"/>
</dbReference>
<keyword evidence="7 10" id="KW-0472">Membrane</keyword>
<dbReference type="PANTHER" id="PTHR23051:SF0">
    <property type="entry name" value="SOLUTE CARRIER FAMILY 35 MEMBER F5"/>
    <property type="match status" value="1"/>
</dbReference>
<comment type="caution">
    <text evidence="11">The sequence shown here is derived from an EMBL/GenBank/DDBJ whole genome shotgun (WGS) entry which is preliminary data.</text>
</comment>
<dbReference type="GO" id="GO:0005730">
    <property type="term" value="C:nucleolus"/>
    <property type="evidence" value="ECO:0007669"/>
    <property type="project" value="UniProtKB-SubCell"/>
</dbReference>
<feature type="compositionally biased region" description="Basic and acidic residues" evidence="9">
    <location>
        <begin position="345"/>
        <end position="368"/>
    </location>
</feature>
<evidence type="ECO:0000256" key="5">
    <source>
        <dbReference type="ARBA" id="ARBA00022692"/>
    </source>
</evidence>
<comment type="similarity">
    <text evidence="3">Belongs to the SLX9 family.</text>
</comment>
<dbReference type="AlphaFoldDB" id="A0A0W0G2K9"/>
<dbReference type="EMBL" id="LATX01001295">
    <property type="protein sequence ID" value="KTB42819.1"/>
    <property type="molecule type" value="Genomic_DNA"/>
</dbReference>
<organism evidence="11 12">
    <name type="scientific">Moniliophthora roreri</name>
    <name type="common">Frosty pod rot fungus</name>
    <name type="synonym">Monilia roreri</name>
    <dbReference type="NCBI Taxonomy" id="221103"/>
    <lineage>
        <taxon>Eukaryota</taxon>
        <taxon>Fungi</taxon>
        <taxon>Dikarya</taxon>
        <taxon>Basidiomycota</taxon>
        <taxon>Agaricomycotina</taxon>
        <taxon>Agaricomycetes</taxon>
        <taxon>Agaricomycetidae</taxon>
        <taxon>Agaricales</taxon>
        <taxon>Marasmiineae</taxon>
        <taxon>Marasmiaceae</taxon>
        <taxon>Moniliophthora</taxon>
    </lineage>
</organism>
<evidence type="ECO:0000256" key="3">
    <source>
        <dbReference type="ARBA" id="ARBA00011022"/>
    </source>
</evidence>
<feature type="transmembrane region" description="Helical" evidence="10">
    <location>
        <begin position="40"/>
        <end position="58"/>
    </location>
</feature>
<feature type="region of interest" description="Disordered" evidence="9">
    <location>
        <begin position="341"/>
        <end position="384"/>
    </location>
</feature>
<evidence type="ECO:0000256" key="6">
    <source>
        <dbReference type="ARBA" id="ARBA00022989"/>
    </source>
</evidence>
<evidence type="ECO:0000256" key="8">
    <source>
        <dbReference type="ARBA" id="ARBA00023242"/>
    </source>
</evidence>
<dbReference type="GO" id="GO:0030688">
    <property type="term" value="C:preribosome, small subunit precursor"/>
    <property type="evidence" value="ECO:0007669"/>
    <property type="project" value="InterPro"/>
</dbReference>
<evidence type="ECO:0000256" key="7">
    <source>
        <dbReference type="ARBA" id="ARBA00023136"/>
    </source>
</evidence>
<evidence type="ECO:0000256" key="2">
    <source>
        <dbReference type="ARBA" id="ARBA00004604"/>
    </source>
</evidence>
<comment type="subcellular location">
    <subcellularLocation>
        <location evidence="1">Membrane</location>
        <topology evidence="1">Multi-pass membrane protein</topology>
    </subcellularLocation>
    <subcellularLocation>
        <location evidence="2">Nucleus</location>
        <location evidence="2">Nucleolus</location>
    </subcellularLocation>
</comment>
<dbReference type="InterPro" id="IPR028160">
    <property type="entry name" value="Slx9-like"/>
</dbReference>
<evidence type="ECO:0000256" key="1">
    <source>
        <dbReference type="ARBA" id="ARBA00004141"/>
    </source>
</evidence>
<proteinExistence type="inferred from homology"/>
<dbReference type="eggNOG" id="KOG2765">
    <property type="taxonomic scope" value="Eukaryota"/>
</dbReference>
<keyword evidence="5 10" id="KW-0812">Transmembrane</keyword>
<dbReference type="GO" id="GO:0000329">
    <property type="term" value="C:fungal-type vacuole membrane"/>
    <property type="evidence" value="ECO:0007669"/>
    <property type="project" value="TreeGrafter"/>
</dbReference>
<gene>
    <name evidence="11" type="ORF">WG66_4618</name>
</gene>
<name>A0A0W0G2K9_MONRR</name>
<dbReference type="Pfam" id="PF15341">
    <property type="entry name" value="SLX9"/>
    <property type="match status" value="1"/>
</dbReference>
<dbReference type="GO" id="GO:0030686">
    <property type="term" value="C:90S preribosome"/>
    <property type="evidence" value="ECO:0007669"/>
    <property type="project" value="InterPro"/>
</dbReference>
<feature type="transmembrane region" description="Helical" evidence="10">
    <location>
        <begin position="70"/>
        <end position="95"/>
    </location>
</feature>